<keyword evidence="3" id="KW-0002">3D-structure</keyword>
<name>A0A220S190_9NEIS</name>
<keyword evidence="2" id="KW-1185">Reference proteome</keyword>
<dbReference type="CDD" id="cd22803">
    <property type="entry name" value="AcrIIC5"/>
    <property type="match status" value="1"/>
</dbReference>
<dbReference type="PDB" id="8F3K">
    <property type="method" value="X-ray"/>
    <property type="resolution" value="2.10 A"/>
    <property type="chains" value="A=1-124"/>
</dbReference>
<dbReference type="SMR" id="A0A220S190"/>
<reference evidence="1 2" key="1">
    <citation type="submission" date="2017-06" db="EMBL/GenBank/DDBJ databases">
        <title>Neisseria chenwenguii sp. nov., isolated from the intestinal contents of Tibetan Plateau Pika in Yushu, Qinghai Province, China.</title>
        <authorList>
            <person name="Zhang G."/>
        </authorList>
    </citation>
    <scope>NUCLEOTIDE SEQUENCE [LARGE SCALE GENOMIC DNA]</scope>
    <source>
        <strain evidence="1 2">10023</strain>
    </source>
</reference>
<evidence type="ECO:0007829" key="3">
    <source>
        <dbReference type="PDB" id="8F3K"/>
    </source>
</evidence>
<dbReference type="Proteomes" id="UP000198238">
    <property type="component" value="Chromosome"/>
</dbReference>
<organism evidence="1 2">
    <name type="scientific">Neisseria chenwenguii</name>
    <dbReference type="NCBI Taxonomy" id="1853278"/>
    <lineage>
        <taxon>Bacteria</taxon>
        <taxon>Pseudomonadati</taxon>
        <taxon>Pseudomonadota</taxon>
        <taxon>Betaproteobacteria</taxon>
        <taxon>Neisseriales</taxon>
        <taxon>Neisseriaceae</taxon>
        <taxon>Neisseria</taxon>
    </lineage>
</organism>
<dbReference type="AlphaFoldDB" id="A0A220S190"/>
<sequence>MTIKEDGMSETQYFVSHDGNRHDLFDTLEQAEHYILKKNGWTDGEIAEKWAFVKKEARKYGGDPFSSNGRHSLWFITELKLSDGVIMEVDGQLFDDYVESISAERGTEEFAETKRRLVGYYLGW</sequence>
<reference evidence="3" key="2">
    <citation type="journal article" date="2023" name="J. Mol. Biol.">
        <title>Anti-CRISPR Protein AcrIIC5 Inhibits CRISPR-Cas9 by Occupying the Target DNA Binding Pocket.</title>
        <authorList>
            <person name="Hwang S."/>
            <person name="Shah M."/>
            <person name="Garcia B."/>
            <person name="Hashem N."/>
            <person name="Davidson A.R."/>
            <person name="Moraes T.F."/>
            <person name="Maxwell K.L."/>
        </authorList>
    </citation>
    <scope>X-RAY CRYSTALLOGRAPHY (2.10 ANGSTROMS)</scope>
</reference>
<dbReference type="KEGG" id="nei:BG910_04735"/>
<protein>
    <submittedName>
        <fullName evidence="1">Uncharacterized protein</fullName>
    </submittedName>
</protein>
<accession>A0A220S190</accession>
<evidence type="ECO:0000313" key="2">
    <source>
        <dbReference type="Proteomes" id="UP000198238"/>
    </source>
</evidence>
<dbReference type="EMBL" id="CP022278">
    <property type="protein sequence ID" value="ASK27136.1"/>
    <property type="molecule type" value="Genomic_DNA"/>
</dbReference>
<gene>
    <name evidence="1" type="ORF">BG910_04735</name>
</gene>
<evidence type="ECO:0000313" key="1">
    <source>
        <dbReference type="EMBL" id="ASK27136.1"/>
    </source>
</evidence>
<proteinExistence type="evidence at protein level"/>